<organism evidence="7 8">
    <name type="scientific">Shouchella lehensis G1</name>
    <dbReference type="NCBI Taxonomy" id="1246626"/>
    <lineage>
        <taxon>Bacteria</taxon>
        <taxon>Bacillati</taxon>
        <taxon>Bacillota</taxon>
        <taxon>Bacilli</taxon>
        <taxon>Bacillales</taxon>
        <taxon>Bacillaceae</taxon>
        <taxon>Shouchella</taxon>
    </lineage>
</organism>
<dbReference type="HOGENOM" id="CLU_027634_6_0_9"/>
<evidence type="ECO:0000256" key="3">
    <source>
        <dbReference type="ARBA" id="ARBA00022741"/>
    </source>
</evidence>
<evidence type="ECO:0000256" key="1">
    <source>
        <dbReference type="ARBA" id="ARBA00010688"/>
    </source>
</evidence>
<dbReference type="PANTHER" id="PTHR43085:SF1">
    <property type="entry name" value="PSEUDOURIDINE KINASE-RELATED"/>
    <property type="match status" value="1"/>
</dbReference>
<comment type="similarity">
    <text evidence="1">Belongs to the carbohydrate kinase PfkB family.</text>
</comment>
<feature type="domain" description="Carbohydrate kinase PfkB" evidence="6">
    <location>
        <begin position="1"/>
        <end position="304"/>
    </location>
</feature>
<dbReference type="CDD" id="cd01166">
    <property type="entry name" value="KdgK"/>
    <property type="match status" value="1"/>
</dbReference>
<dbReference type="SUPFAM" id="SSF53613">
    <property type="entry name" value="Ribokinase-like"/>
    <property type="match status" value="1"/>
</dbReference>
<dbReference type="RefSeq" id="WP_038476366.1">
    <property type="nucleotide sequence ID" value="NZ_CP003923.1"/>
</dbReference>
<dbReference type="PATRIC" id="fig|1246626.3.peg.297"/>
<dbReference type="eggNOG" id="COG0524">
    <property type="taxonomic scope" value="Bacteria"/>
</dbReference>
<proteinExistence type="inferred from homology"/>
<keyword evidence="4 7" id="KW-0418">Kinase</keyword>
<dbReference type="Gene3D" id="3.40.1190.20">
    <property type="match status" value="1"/>
</dbReference>
<dbReference type="PANTHER" id="PTHR43085">
    <property type="entry name" value="HEXOKINASE FAMILY MEMBER"/>
    <property type="match status" value="1"/>
</dbReference>
<dbReference type="GO" id="GO:0005524">
    <property type="term" value="F:ATP binding"/>
    <property type="evidence" value="ECO:0007669"/>
    <property type="project" value="UniProtKB-KW"/>
</dbReference>
<dbReference type="Proteomes" id="UP000027142">
    <property type="component" value="Chromosome"/>
</dbReference>
<evidence type="ECO:0000313" key="8">
    <source>
        <dbReference type="Proteomes" id="UP000027142"/>
    </source>
</evidence>
<keyword evidence="8" id="KW-1185">Reference proteome</keyword>
<dbReference type="InterPro" id="IPR002173">
    <property type="entry name" value="Carboh/pur_kinase_PfkB_CS"/>
</dbReference>
<reference evidence="7 8" key="1">
    <citation type="journal article" date="2014" name="Gene">
        <title>A comparative genomic analysis of the alkalitolerant soil bacterium Bacillus lehensis G1.</title>
        <authorList>
            <person name="Noor Y.M."/>
            <person name="Samsulrizal N.H."/>
            <person name="Jema'on N.A."/>
            <person name="Low K.O."/>
            <person name="Ramli A.N."/>
            <person name="Alias N.I."/>
            <person name="Damis S.I."/>
            <person name="Fuzi S.F."/>
            <person name="Isa M.N."/>
            <person name="Murad A.M."/>
            <person name="Raih M.F."/>
            <person name="Bakar F.D."/>
            <person name="Najimudin N."/>
            <person name="Mahadi N.M."/>
            <person name="Illias R.M."/>
        </authorList>
    </citation>
    <scope>NUCLEOTIDE SEQUENCE [LARGE SCALE GENOMIC DNA]</scope>
    <source>
        <strain evidence="7 8">G1</strain>
    </source>
</reference>
<dbReference type="InterPro" id="IPR050306">
    <property type="entry name" value="PfkB_Carbo_kinase"/>
</dbReference>
<dbReference type="EMBL" id="CP003923">
    <property type="protein sequence ID" value="AIC92917.1"/>
    <property type="molecule type" value="Genomic_DNA"/>
</dbReference>
<accession>A0A060LRY6</accession>
<evidence type="ECO:0000256" key="2">
    <source>
        <dbReference type="ARBA" id="ARBA00022679"/>
    </source>
</evidence>
<evidence type="ECO:0000256" key="5">
    <source>
        <dbReference type="ARBA" id="ARBA00022840"/>
    </source>
</evidence>
<dbReference type="GO" id="GO:0016301">
    <property type="term" value="F:kinase activity"/>
    <property type="evidence" value="ECO:0007669"/>
    <property type="project" value="UniProtKB-KW"/>
</dbReference>
<keyword evidence="2" id="KW-0808">Transferase</keyword>
<dbReference type="STRING" id="1246626.BleG1_0309"/>
<name>A0A060LRY6_9BACI</name>
<dbReference type="PROSITE" id="PS00584">
    <property type="entry name" value="PFKB_KINASES_2"/>
    <property type="match status" value="1"/>
</dbReference>
<dbReference type="OrthoDB" id="9813569at2"/>
<evidence type="ECO:0000313" key="7">
    <source>
        <dbReference type="EMBL" id="AIC92917.1"/>
    </source>
</evidence>
<dbReference type="InterPro" id="IPR011611">
    <property type="entry name" value="PfkB_dom"/>
</dbReference>
<evidence type="ECO:0000259" key="6">
    <source>
        <dbReference type="Pfam" id="PF00294"/>
    </source>
</evidence>
<protein>
    <submittedName>
        <fullName evidence="7">2-keto-3-deoxygluconate kinase</fullName>
    </submittedName>
</protein>
<dbReference type="AlphaFoldDB" id="A0A060LRY6"/>
<dbReference type="InterPro" id="IPR029056">
    <property type="entry name" value="Ribokinase-like"/>
</dbReference>
<gene>
    <name evidence="7" type="ORF">BleG1_0309</name>
</gene>
<dbReference type="Pfam" id="PF00294">
    <property type="entry name" value="PfkB"/>
    <property type="match status" value="1"/>
</dbReference>
<keyword evidence="5" id="KW-0067">ATP-binding</keyword>
<sequence>MSKFVTFGETMVLFEAATQGRLRYVPSFLKKIGGAESNVAIALTKLGHSATWFGKVSDDEMGHYVVREVKAEGVDTECVTYTTDAPTALYIKEHRREEELAVYYYRHDSAGSTLTKEDLAYEKIADASILHVTGITPLLSDSCYEAVLAGIQCAKEHGTFVSFDPNLRFALIHKLGEEVARQRLVTIAAQADLILPGLDEAKWLFGDMEEQDYLTKGIELGARKVVIKNGGDYSLFKDEQGTGKVNSFRVKQVVDPVGAGDGFAAGVLAGLLEKKSLEESVRMGAAVGALVIGVKGDIEGLPTRKEVDAFLCDDNKVYGGVSR</sequence>
<evidence type="ECO:0000256" key="4">
    <source>
        <dbReference type="ARBA" id="ARBA00022777"/>
    </source>
</evidence>
<keyword evidence="3" id="KW-0547">Nucleotide-binding</keyword>
<dbReference type="KEGG" id="ble:BleG1_0309"/>